<protein>
    <submittedName>
        <fullName evidence="2">Uncharacterized protein</fullName>
    </submittedName>
</protein>
<dbReference type="InterPro" id="IPR021858">
    <property type="entry name" value="Fun_TF"/>
</dbReference>
<dbReference type="Pfam" id="PF11951">
    <property type="entry name" value="Fungal_trans_2"/>
    <property type="match status" value="1"/>
</dbReference>
<sequence>MQSSNKESGGLNFVFESGSSGRENKKYVRSHAAKVGWSQRSRNKAVAASEDDKAVNQDSTPKKRRKTTHVDPAPGAQSSSQQQPLIYSPVAQPSVNRPTQYHAEAGASRQSRSPSFLATREPPQHHVPSREAQFTAYSASRPPISASRGHSYTSAPCPSSSPLHQPQRHGQQGHVRVQEVETNTSSRAAASSYPSNEGHSSWQSRPAYPQHDTVAQQVVASQFRAAASSPLSIQSRQAMPGADILRPVPPISPLPSPRLPSLSNMLTAPPSSLGTSWRQYSTVQDMAAPTSQPSTPTLRDSRMHDESNHVTAERALHSPKSSPKKSSTPAFLELVLNEDYPMWKSVDSGSDSFGVFPVKWQPFYGRLLHNYRSNMLVQLDEILTGWTVNEKIEFNSMPLRLAGSEPSLFYALLSNAAIMMPPGLISPAIPRWLQNRTVECMNKAFEDPKRAYSNATILSLNLVALFDSISGNAKLARKTHQPMLRKMVNQRGGLTAMVGKADVDSMNLVRFLAWTDRVIRCQTGNALMFEDFEEDASVTKTNWEDIWARMERRVEENEPEPIEEMPDAE</sequence>
<feature type="compositionally biased region" description="Polar residues" evidence="1">
    <location>
        <begin position="284"/>
        <end position="298"/>
    </location>
</feature>
<organism evidence="2 3">
    <name type="scientific">Aureobasidium pullulans</name>
    <name type="common">Black yeast</name>
    <name type="synonym">Pullularia pullulans</name>
    <dbReference type="NCBI Taxonomy" id="5580"/>
    <lineage>
        <taxon>Eukaryota</taxon>
        <taxon>Fungi</taxon>
        <taxon>Dikarya</taxon>
        <taxon>Ascomycota</taxon>
        <taxon>Pezizomycotina</taxon>
        <taxon>Dothideomycetes</taxon>
        <taxon>Dothideomycetidae</taxon>
        <taxon>Dothideales</taxon>
        <taxon>Saccotheciaceae</taxon>
        <taxon>Aureobasidium</taxon>
    </lineage>
</organism>
<accession>A0A4S9XTY7</accession>
<feature type="compositionally biased region" description="Basic and acidic residues" evidence="1">
    <location>
        <begin position="299"/>
        <end position="316"/>
    </location>
</feature>
<reference evidence="2 3" key="1">
    <citation type="submission" date="2018-10" db="EMBL/GenBank/DDBJ databases">
        <title>Fifty Aureobasidium pullulans genomes reveal a recombining polyextremotolerant generalist.</title>
        <authorList>
            <person name="Gostincar C."/>
            <person name="Turk M."/>
            <person name="Zajc J."/>
            <person name="Gunde-Cimerman N."/>
        </authorList>
    </citation>
    <scope>NUCLEOTIDE SEQUENCE [LARGE SCALE GENOMIC DNA]</scope>
    <source>
        <strain evidence="2 3">EXF-3403</strain>
    </source>
</reference>
<feature type="compositionally biased region" description="Polar residues" evidence="1">
    <location>
        <begin position="180"/>
        <end position="204"/>
    </location>
</feature>
<gene>
    <name evidence="2" type="ORF">D6C84_05176</name>
</gene>
<evidence type="ECO:0000313" key="2">
    <source>
        <dbReference type="EMBL" id="THZ83205.1"/>
    </source>
</evidence>
<evidence type="ECO:0000256" key="1">
    <source>
        <dbReference type="SAM" id="MobiDB-lite"/>
    </source>
</evidence>
<evidence type="ECO:0000313" key="3">
    <source>
        <dbReference type="Proteomes" id="UP000310039"/>
    </source>
</evidence>
<feature type="region of interest" description="Disordered" evidence="1">
    <location>
        <begin position="1"/>
        <end position="207"/>
    </location>
</feature>
<name>A0A4S9XTY7_AURPU</name>
<feature type="compositionally biased region" description="Low complexity" evidence="1">
    <location>
        <begin position="318"/>
        <end position="327"/>
    </location>
</feature>
<dbReference type="Proteomes" id="UP000310039">
    <property type="component" value="Unassembled WGS sequence"/>
</dbReference>
<dbReference type="AlphaFoldDB" id="A0A4S9XTY7"/>
<comment type="caution">
    <text evidence="2">The sequence shown here is derived from an EMBL/GenBank/DDBJ whole genome shotgun (WGS) entry which is preliminary data.</text>
</comment>
<feature type="compositionally biased region" description="Polar residues" evidence="1">
    <location>
        <begin position="148"/>
        <end position="170"/>
    </location>
</feature>
<proteinExistence type="predicted"/>
<feature type="region of interest" description="Disordered" evidence="1">
    <location>
        <begin position="284"/>
        <end position="327"/>
    </location>
</feature>
<dbReference type="EMBL" id="QZBT01000064">
    <property type="protein sequence ID" value="THZ83205.1"/>
    <property type="molecule type" value="Genomic_DNA"/>
</dbReference>